<dbReference type="CDD" id="cd13121">
    <property type="entry name" value="BF2867_like_C"/>
    <property type="match status" value="1"/>
</dbReference>
<sequence>MKKHLILSGCLCILLCASCQKSENMDNDDLSLSMQAMVEGANLGRTTTTSAGKTSFAAEDAVGFFMPGQQENAVKWNYTGSGWNSETPLYWPNQTESFEFCAFYPYVEEAERTRIPMPDLSTQTGELENLGQFDFLAARCTTNYGAENGVVAFKGESSFKHIYSLIMVTLKKDAADKTMTLKTMKFEGQNIVAPHYYCFDSEGTDHMQMADGVVKKDALELVKEVSIEEEGYASMVLINPSVLETPLNFSITYERDGNSYTATTDKMGTTFESGKIYKYTIRVKKETLEIVGNEITDWVSGGALEDIFVDETPVE</sequence>
<protein>
    <submittedName>
        <fullName evidence="2">Fimbrillin family protein</fullName>
    </submittedName>
</protein>
<organism evidence="2 3">
    <name type="scientific">Phocaeicola acetigenes</name>
    <dbReference type="NCBI Taxonomy" id="3016083"/>
    <lineage>
        <taxon>Bacteria</taxon>
        <taxon>Pseudomonadati</taxon>
        <taxon>Bacteroidota</taxon>
        <taxon>Bacteroidia</taxon>
        <taxon>Bacteroidales</taxon>
        <taxon>Bacteroidaceae</taxon>
        <taxon>Phocaeicola</taxon>
    </lineage>
</organism>
<dbReference type="InterPro" id="IPR025049">
    <property type="entry name" value="Mfa-like_1"/>
</dbReference>
<accession>A0ABT4PKV2</accession>
<dbReference type="Pfam" id="PF13149">
    <property type="entry name" value="Mfa_like_1"/>
    <property type="match status" value="1"/>
</dbReference>
<keyword evidence="1" id="KW-0732">Signal</keyword>
<evidence type="ECO:0000256" key="1">
    <source>
        <dbReference type="SAM" id="SignalP"/>
    </source>
</evidence>
<dbReference type="Gene3D" id="2.60.40.2620">
    <property type="entry name" value="Fimbrillin-like"/>
    <property type="match status" value="1"/>
</dbReference>
<dbReference type="CDD" id="cd13120">
    <property type="entry name" value="BF2867_like_N"/>
    <property type="match status" value="1"/>
</dbReference>
<keyword evidence="3" id="KW-1185">Reference proteome</keyword>
<proteinExistence type="predicted"/>
<evidence type="ECO:0000313" key="2">
    <source>
        <dbReference type="EMBL" id="MCZ8373678.1"/>
    </source>
</evidence>
<reference evidence="2" key="1">
    <citation type="submission" date="2022-12" db="EMBL/GenBank/DDBJ databases">
        <title>Phocaeicola acetigenes sp. nov., isolated feces from a healthy human.</title>
        <authorList>
            <person name="Do H."/>
            <person name="Ha Y.B."/>
            <person name="Kim J.-S."/>
            <person name="Suh M.K."/>
            <person name="Kim H.S."/>
            <person name="Lee J.-S."/>
        </authorList>
    </citation>
    <scope>NUCLEOTIDE SEQUENCE</scope>
    <source>
        <strain evidence="2">KGMB11183</strain>
    </source>
</reference>
<feature type="signal peptide" evidence="1">
    <location>
        <begin position="1"/>
        <end position="22"/>
    </location>
</feature>
<name>A0ABT4PKV2_9BACT</name>
<gene>
    <name evidence="2" type="ORF">O6P32_13320</name>
</gene>
<feature type="chain" id="PRO_5046232754" evidence="1">
    <location>
        <begin position="23"/>
        <end position="315"/>
    </location>
</feature>
<comment type="caution">
    <text evidence="2">The sequence shown here is derived from an EMBL/GenBank/DDBJ whole genome shotgun (WGS) entry which is preliminary data.</text>
</comment>
<evidence type="ECO:0000313" key="3">
    <source>
        <dbReference type="Proteomes" id="UP001141933"/>
    </source>
</evidence>
<dbReference type="Gene3D" id="2.60.40.2630">
    <property type="match status" value="1"/>
</dbReference>
<dbReference type="Proteomes" id="UP001141933">
    <property type="component" value="Unassembled WGS sequence"/>
</dbReference>
<dbReference type="EMBL" id="JAPZVM010000018">
    <property type="protein sequence ID" value="MCZ8373678.1"/>
    <property type="molecule type" value="Genomic_DNA"/>
</dbReference>
<dbReference type="RefSeq" id="WP_269879012.1">
    <property type="nucleotide sequence ID" value="NZ_JAPZVM010000018.1"/>
</dbReference>
<dbReference type="InterPro" id="IPR042278">
    <property type="entry name" value="Mfa-like_1_N"/>
</dbReference>